<name>A0A9P4LNL9_9PLEO</name>
<dbReference type="OrthoDB" id="3799483at2759"/>
<dbReference type="EMBL" id="ML978175">
    <property type="protein sequence ID" value="KAF2032148.1"/>
    <property type="molecule type" value="Genomic_DNA"/>
</dbReference>
<dbReference type="Proteomes" id="UP000799777">
    <property type="component" value="Unassembled WGS sequence"/>
</dbReference>
<keyword evidence="3" id="KW-1185">Reference proteome</keyword>
<sequence>MQELLNHVPISEAAIIHYDPKGFGRCDTTSYRLGGPKMTSDNIKNHPEYEKLEADSQDILTRDHEALQTKGVLDEDDQYGYLVRKDAPESLRTHQFRRKTIVTKERLVWKMTMVIREIWMRIFFVESNAESEVLEDLVEGQVIIVRDDDDDSGRKGLCFCVRLVLPNQPCEARYRGAEQRCFLLFVPTRFYDAQQVKEQDGWTSSKLDAHLKSKEHSRRERLCRQFKIDKAAGGKVKCPACNGEEINESEGEADHEAGGGEDGDDLLLEQEAQKLGSFQFTGIVVPSYEDLFAVESPRQPDNSEFGRADGEPSLNCAPPSTMAESREPDTSDSGRAESDPSLSRAHLTTIADPTARTAVTLVGTIMKRAPSDHSSPPLQNCVTQTSAILVGSVAQERTSRSQQRTTVHTNNMDIARLVQQNDNGTTFR</sequence>
<accession>A0A9P4LNL9</accession>
<feature type="compositionally biased region" description="Basic and acidic residues" evidence="1">
    <location>
        <begin position="324"/>
        <end position="338"/>
    </location>
</feature>
<evidence type="ECO:0000256" key="1">
    <source>
        <dbReference type="SAM" id="MobiDB-lite"/>
    </source>
</evidence>
<dbReference type="AlphaFoldDB" id="A0A9P4LNL9"/>
<evidence type="ECO:0000313" key="2">
    <source>
        <dbReference type="EMBL" id="KAF2032148.1"/>
    </source>
</evidence>
<reference evidence="2" key="1">
    <citation type="journal article" date="2020" name="Stud. Mycol.">
        <title>101 Dothideomycetes genomes: a test case for predicting lifestyles and emergence of pathogens.</title>
        <authorList>
            <person name="Haridas S."/>
            <person name="Albert R."/>
            <person name="Binder M."/>
            <person name="Bloem J."/>
            <person name="Labutti K."/>
            <person name="Salamov A."/>
            <person name="Andreopoulos B."/>
            <person name="Baker S."/>
            <person name="Barry K."/>
            <person name="Bills G."/>
            <person name="Bluhm B."/>
            <person name="Cannon C."/>
            <person name="Castanera R."/>
            <person name="Culley D."/>
            <person name="Daum C."/>
            <person name="Ezra D."/>
            <person name="Gonzalez J."/>
            <person name="Henrissat B."/>
            <person name="Kuo A."/>
            <person name="Liang C."/>
            <person name="Lipzen A."/>
            <person name="Lutzoni F."/>
            <person name="Magnuson J."/>
            <person name="Mondo S."/>
            <person name="Nolan M."/>
            <person name="Ohm R."/>
            <person name="Pangilinan J."/>
            <person name="Park H.-J."/>
            <person name="Ramirez L."/>
            <person name="Alfaro M."/>
            <person name="Sun H."/>
            <person name="Tritt A."/>
            <person name="Yoshinaga Y."/>
            <person name="Zwiers L.-H."/>
            <person name="Turgeon B."/>
            <person name="Goodwin S."/>
            <person name="Spatafora J."/>
            <person name="Crous P."/>
            <person name="Grigoriev I."/>
        </authorList>
    </citation>
    <scope>NUCLEOTIDE SEQUENCE</scope>
    <source>
        <strain evidence="2">CBS 110217</strain>
    </source>
</reference>
<proteinExistence type="predicted"/>
<feature type="region of interest" description="Disordered" evidence="1">
    <location>
        <begin position="297"/>
        <end position="351"/>
    </location>
</feature>
<protein>
    <submittedName>
        <fullName evidence="2">Uncharacterized protein</fullName>
    </submittedName>
</protein>
<organism evidence="2 3">
    <name type="scientific">Setomelanomma holmii</name>
    <dbReference type="NCBI Taxonomy" id="210430"/>
    <lineage>
        <taxon>Eukaryota</taxon>
        <taxon>Fungi</taxon>
        <taxon>Dikarya</taxon>
        <taxon>Ascomycota</taxon>
        <taxon>Pezizomycotina</taxon>
        <taxon>Dothideomycetes</taxon>
        <taxon>Pleosporomycetidae</taxon>
        <taxon>Pleosporales</taxon>
        <taxon>Pleosporineae</taxon>
        <taxon>Phaeosphaeriaceae</taxon>
        <taxon>Setomelanomma</taxon>
    </lineage>
</organism>
<comment type="caution">
    <text evidence="2">The sequence shown here is derived from an EMBL/GenBank/DDBJ whole genome shotgun (WGS) entry which is preliminary data.</text>
</comment>
<evidence type="ECO:0000313" key="3">
    <source>
        <dbReference type="Proteomes" id="UP000799777"/>
    </source>
</evidence>
<gene>
    <name evidence="2" type="ORF">EK21DRAFT_87524</name>
</gene>